<dbReference type="InterPro" id="IPR008929">
    <property type="entry name" value="Chondroitin_lyas"/>
</dbReference>
<feature type="domain" description="Fibronectin type-III" evidence="2">
    <location>
        <begin position="1068"/>
        <end position="1159"/>
    </location>
</feature>
<reference evidence="3 4" key="1">
    <citation type="submission" date="2019-04" db="EMBL/GenBank/DDBJ databases">
        <title>Cohnella sp. nov. isolated from preserved vegetables.</title>
        <authorList>
            <person name="Lin S.-Y."/>
            <person name="Hung M.-H."/>
            <person name="Young C.-C."/>
        </authorList>
    </citation>
    <scope>NUCLEOTIDE SEQUENCE [LARGE SCALE GENOMIC DNA]</scope>
    <source>
        <strain evidence="3 4">CC-MHH1044</strain>
    </source>
</reference>
<evidence type="ECO:0000256" key="1">
    <source>
        <dbReference type="SAM" id="MobiDB-lite"/>
    </source>
</evidence>
<dbReference type="EMBL" id="SSOB01000076">
    <property type="protein sequence ID" value="THF72635.1"/>
    <property type="molecule type" value="Genomic_DNA"/>
</dbReference>
<keyword evidence="4" id="KW-1185">Reference proteome</keyword>
<dbReference type="RefSeq" id="WP_136374002.1">
    <property type="nucleotide sequence ID" value="NZ_SSOB01000076.1"/>
</dbReference>
<evidence type="ECO:0000259" key="2">
    <source>
        <dbReference type="PROSITE" id="PS50853"/>
    </source>
</evidence>
<comment type="caution">
    <text evidence="3">The sequence shown here is derived from an EMBL/GenBank/DDBJ whole genome shotgun (WGS) entry which is preliminary data.</text>
</comment>
<dbReference type="CDD" id="cd00063">
    <property type="entry name" value="FN3"/>
    <property type="match status" value="2"/>
</dbReference>
<dbReference type="InterPro" id="IPR036116">
    <property type="entry name" value="FN3_sf"/>
</dbReference>
<dbReference type="SMART" id="SM00060">
    <property type="entry name" value="FN3"/>
    <property type="match status" value="2"/>
</dbReference>
<name>A0A4S4BEN0_9BACL</name>
<evidence type="ECO:0000313" key="3">
    <source>
        <dbReference type="EMBL" id="THF72635.1"/>
    </source>
</evidence>
<dbReference type="PROSITE" id="PS50853">
    <property type="entry name" value="FN3"/>
    <property type="match status" value="1"/>
</dbReference>
<dbReference type="Proteomes" id="UP000310636">
    <property type="component" value="Unassembled WGS sequence"/>
</dbReference>
<dbReference type="InterPro" id="IPR013783">
    <property type="entry name" value="Ig-like_fold"/>
</dbReference>
<dbReference type="Gene3D" id="1.50.10.100">
    <property type="entry name" value="Chondroitin AC/alginate lyase"/>
    <property type="match status" value="1"/>
</dbReference>
<feature type="region of interest" description="Disordered" evidence="1">
    <location>
        <begin position="1232"/>
        <end position="1252"/>
    </location>
</feature>
<gene>
    <name evidence="3" type="ORF">E6C55_32530</name>
</gene>
<feature type="region of interest" description="Disordered" evidence="1">
    <location>
        <begin position="212"/>
        <end position="234"/>
    </location>
</feature>
<evidence type="ECO:0000313" key="4">
    <source>
        <dbReference type="Proteomes" id="UP000310636"/>
    </source>
</evidence>
<dbReference type="SUPFAM" id="SSF49265">
    <property type="entry name" value="Fibronectin type III"/>
    <property type="match status" value="1"/>
</dbReference>
<organism evidence="3 4">
    <name type="scientific">Cohnella fermenti</name>
    <dbReference type="NCBI Taxonomy" id="2565925"/>
    <lineage>
        <taxon>Bacteria</taxon>
        <taxon>Bacillati</taxon>
        <taxon>Bacillota</taxon>
        <taxon>Bacilli</taxon>
        <taxon>Bacillales</taxon>
        <taxon>Paenibacillaceae</taxon>
        <taxon>Cohnella</taxon>
    </lineage>
</organism>
<dbReference type="InterPro" id="IPR003961">
    <property type="entry name" value="FN3_dom"/>
</dbReference>
<sequence length="1290" mass="143443">MNDNNENRLARFRLADGLGHPGYHWPQTPLHYPLPPEAAGKPFRLLDEAGREIPYQLLEAEGRSDRTPISVCFLSDLPSGVERVWDAVEGEPRRFDHAADGTVGAFQSDTSVELANESLRLTVFRQADSVLEGGFRQFRLFRLAAAEEDVVCEAVLQPNKTIAFYQAELAVQGCVTSRCDIHIRFNDGSTYDLGITLTAGLEFAELDEKISGFEPSGGQNADLPRGQDGRTNRPRLSLEWAGFDPNRRHMKSRGDEPIDAYAADGGLLPFKVVPYAGWVSWWSAKAASFTDESRGMAAAVFVRRPGHWAEGSYALWAARETAAISFRCEFDPDGRAMLRWEYPLVSSRRSTAVALYDSRKNKTSPQGSYADDLAFWHGFVQLDKVKDWTLRWRGQREAHPRFFPAGSLPKPGAEVWHYGVRQEPFTPSFMEDIVYRLSHNMNRLFEAGPVAAREMFHWVYVFDMAAERMTEKQFDDLKACCAFMAYVHMDDHLMPVDSILAGHPNFLADARSVPALMAALFPEHPDAQAWVEQFERSMLRNMKYHVRPDVPAWQSRGGRWTENLGCYTWAALMPMMKAAALVHRSFGDNVLMAPNIEKWADWLLQTLSAPVNGKRTYPPQGAHSGAHLDPFAPTAPLRLLAERLFRYRPLLAEYLLHVCGPDAPDFEERLPGSNIYAALYDGGLRHNPGTAPPLRSVKYTGYGYVLRASVGEESELSVTFQQIDEGPNYRWGRAGQGGCGTLYYCAAGKRYSWNRPEDVGDANMGDVQACCNFGVLIGHEYRSIGRNELTEPLYDFGFAQFASANAGPYSQPFYRSRSVLLSGDDYMVVCDEVGDSRVKGRFAWFVRKGEDFPHIYQLKPGVPGIEVEPGLPAGSHEDPQRRYGASVGKAFDGFGDFLTVVSHRDLDAEYTGTVARTAYGAEIRLPGRIDRVYRSGSLIRYEDALCRFTGFAGIVRLHGAAKAEAALFRGTHIGALGVELSVRSLRDADGGHPPRAGLALTIDGEEMSGKVNCAEPVRLILSGADEGTARRLYVNGELRDGSAGAGLPMELALSEGEHEWQWTASVPVPQPPEIERACVASGAAELAWSSARGAQTYRVEISRDGERTWRAALDGLREPAGRLTDLPDGIKLHVRIQACNEGGRSAWSRHYPLYITGQPPAPPEGLKVWSCSSGFRIRWGCQTGVDQYRLRRRALGSAEWLPLYEGPACEALDETAEEGTVFEYAVSACNGNGESPLTPPRDTQPGGLAYWDPEPERGYRRYARSHEYGHDGFDHWHNEPLEGTEYPGEM</sequence>
<accession>A0A4S4BEN0</accession>
<proteinExistence type="predicted"/>
<dbReference type="OrthoDB" id="4309433at2"/>
<dbReference type="Gene3D" id="2.60.40.10">
    <property type="entry name" value="Immunoglobulins"/>
    <property type="match status" value="2"/>
</dbReference>
<protein>
    <submittedName>
        <fullName evidence="3">Fibronectin type III domain-containing protein</fullName>
    </submittedName>
</protein>